<keyword evidence="5 11" id="KW-0762">Sugar transport</keyword>
<dbReference type="GO" id="GO:0005886">
    <property type="term" value="C:plasma membrane"/>
    <property type="evidence" value="ECO:0007669"/>
    <property type="project" value="UniProtKB-SubCell"/>
</dbReference>
<name>W1PFZ9_AMBTC</name>
<comment type="function">
    <text evidence="11">Mediates both low-affinity uptake and efflux of sugar across the membrane.</text>
</comment>
<feature type="transmembrane region" description="Helical" evidence="11">
    <location>
        <begin position="12"/>
        <end position="33"/>
    </location>
</feature>
<feature type="transmembrane region" description="Helical" evidence="11">
    <location>
        <begin position="132"/>
        <end position="152"/>
    </location>
</feature>
<keyword evidence="7" id="KW-0677">Repeat</keyword>
<dbReference type="GO" id="GO:0016020">
    <property type="term" value="C:membrane"/>
    <property type="evidence" value="ECO:0000318"/>
    <property type="project" value="GO_Central"/>
</dbReference>
<evidence type="ECO:0000256" key="10">
    <source>
        <dbReference type="ARBA" id="ARBA00037238"/>
    </source>
</evidence>
<dbReference type="Gene3D" id="1.20.1280.290">
    <property type="match status" value="2"/>
</dbReference>
<dbReference type="eggNOG" id="KOG1623">
    <property type="taxonomic scope" value="Eukaryota"/>
</dbReference>
<feature type="transmembrane region" description="Helical" evidence="11">
    <location>
        <begin position="70"/>
        <end position="93"/>
    </location>
</feature>
<dbReference type="KEGG" id="atr:18434823"/>
<reference evidence="13" key="1">
    <citation type="journal article" date="2013" name="Science">
        <title>The Amborella genome and the evolution of flowering plants.</title>
        <authorList>
            <consortium name="Amborella Genome Project"/>
        </authorList>
    </citation>
    <scope>NUCLEOTIDE SEQUENCE [LARGE SCALE GENOMIC DNA]</scope>
</reference>
<evidence type="ECO:0000256" key="5">
    <source>
        <dbReference type="ARBA" id="ARBA00022597"/>
    </source>
</evidence>
<dbReference type="InterPro" id="IPR047664">
    <property type="entry name" value="SWEET"/>
</dbReference>
<dbReference type="Proteomes" id="UP000017836">
    <property type="component" value="Unassembled WGS sequence"/>
</dbReference>
<evidence type="ECO:0000256" key="7">
    <source>
        <dbReference type="ARBA" id="ARBA00022737"/>
    </source>
</evidence>
<dbReference type="EMBL" id="KI393888">
    <property type="protein sequence ID" value="ERN06624.1"/>
    <property type="molecule type" value="Genomic_DNA"/>
</dbReference>
<evidence type="ECO:0000313" key="13">
    <source>
        <dbReference type="Proteomes" id="UP000017836"/>
    </source>
</evidence>
<keyword evidence="8 11" id="KW-1133">Transmembrane helix</keyword>
<feature type="transmembrane region" description="Helical" evidence="11">
    <location>
        <begin position="105"/>
        <end position="126"/>
    </location>
</feature>
<proteinExistence type="inferred from homology"/>
<protein>
    <recommendedName>
        <fullName evidence="11">Bidirectional sugar transporter SWEET</fullName>
    </recommendedName>
</protein>
<evidence type="ECO:0000256" key="8">
    <source>
        <dbReference type="ARBA" id="ARBA00022989"/>
    </source>
</evidence>
<evidence type="ECO:0000313" key="12">
    <source>
        <dbReference type="EMBL" id="ERN06624.1"/>
    </source>
</evidence>
<evidence type="ECO:0000256" key="1">
    <source>
        <dbReference type="ARBA" id="ARBA00004651"/>
    </source>
</evidence>
<accession>W1PFZ9</accession>
<comment type="similarity">
    <text evidence="2 11">Belongs to the SWEET sugar transporter family.</text>
</comment>
<dbReference type="Gramene" id="ERN06624">
    <property type="protein sequence ID" value="ERN06624"/>
    <property type="gene ID" value="AMTR_s00058p00167200"/>
</dbReference>
<dbReference type="PANTHER" id="PTHR10791">
    <property type="entry name" value="RAG1-ACTIVATING PROTEIN 1"/>
    <property type="match status" value="1"/>
</dbReference>
<gene>
    <name evidence="12" type="ORF">AMTR_s00058p00167200</name>
</gene>
<feature type="transmembrane region" description="Helical" evidence="11">
    <location>
        <begin position="45"/>
        <end position="64"/>
    </location>
</feature>
<keyword evidence="3 11" id="KW-0813">Transport</keyword>
<evidence type="ECO:0000256" key="3">
    <source>
        <dbReference type="ARBA" id="ARBA00022448"/>
    </source>
</evidence>
<dbReference type="OMA" id="DIFIMIC"/>
<dbReference type="AlphaFoldDB" id="W1PFZ9"/>
<dbReference type="InterPro" id="IPR004316">
    <property type="entry name" value="SWEET_rpt"/>
</dbReference>
<keyword evidence="6 11" id="KW-0812">Transmembrane</keyword>
<keyword evidence="13" id="KW-1185">Reference proteome</keyword>
<keyword evidence="4" id="KW-1003">Cell membrane</keyword>
<evidence type="ECO:0000256" key="6">
    <source>
        <dbReference type="ARBA" id="ARBA00022692"/>
    </source>
</evidence>
<keyword evidence="9 11" id="KW-0472">Membrane</keyword>
<sequence length="248" mass="27946">MVNPDTVRNIVGIIGNVISFGLFLSPMPTFYMIWKKRAVEHFSAVPYVATLLNCMMWVLYGLPIVHPNSILVVTINGVGFVLESFYLTMFLIYSTKAQRIKVGMYLLCEIVFMAVVISCVLTLAHTHEKRSMIVGILCIIFGTCMYAAPLSVMKRVITTKSVQYMPFFLSLTNFLNGVCWSIYASIHFDINLIIPNGLGALFGAIQLILYGIYCRNKVEEMNEDVKEKEAEYGEIQMQRGINHPNTTG</sequence>
<dbReference type="GO" id="GO:0051119">
    <property type="term" value="F:sugar transmembrane transporter activity"/>
    <property type="evidence" value="ECO:0000318"/>
    <property type="project" value="GO_Central"/>
</dbReference>
<evidence type="ECO:0000256" key="11">
    <source>
        <dbReference type="RuleBase" id="RU910715"/>
    </source>
</evidence>
<comment type="function">
    <text evidence="10">Mediates both low-affinity uptake and efflux of sugar across the plasma membrane.</text>
</comment>
<dbReference type="OrthoDB" id="409725at2759"/>
<feature type="transmembrane region" description="Helical" evidence="11">
    <location>
        <begin position="164"/>
        <end position="186"/>
    </location>
</feature>
<evidence type="ECO:0000256" key="2">
    <source>
        <dbReference type="ARBA" id="ARBA00007809"/>
    </source>
</evidence>
<feature type="transmembrane region" description="Helical" evidence="11">
    <location>
        <begin position="192"/>
        <end position="213"/>
    </location>
</feature>
<dbReference type="PANTHER" id="PTHR10791:SF30">
    <property type="entry name" value="SUGAR TRANSPORTER SWEET1"/>
    <property type="match status" value="1"/>
</dbReference>
<dbReference type="Pfam" id="PF03083">
    <property type="entry name" value="MtN3_slv"/>
    <property type="match status" value="2"/>
</dbReference>
<dbReference type="HOGENOM" id="CLU_048643_1_0_1"/>
<evidence type="ECO:0000256" key="4">
    <source>
        <dbReference type="ARBA" id="ARBA00022475"/>
    </source>
</evidence>
<dbReference type="FunFam" id="1.20.1280.290:FF:000001">
    <property type="entry name" value="Bidirectional sugar transporter SWEET"/>
    <property type="match status" value="1"/>
</dbReference>
<evidence type="ECO:0000256" key="9">
    <source>
        <dbReference type="ARBA" id="ARBA00023136"/>
    </source>
</evidence>
<comment type="subcellular location">
    <subcellularLocation>
        <location evidence="1 11">Cell membrane</location>
        <topology evidence="1 11">Multi-pass membrane protein</topology>
    </subcellularLocation>
</comment>
<dbReference type="GO" id="GO:0008643">
    <property type="term" value="P:carbohydrate transport"/>
    <property type="evidence" value="ECO:0000318"/>
    <property type="project" value="GO_Central"/>
</dbReference>
<organism evidence="12 13">
    <name type="scientific">Amborella trichopoda</name>
    <dbReference type="NCBI Taxonomy" id="13333"/>
    <lineage>
        <taxon>Eukaryota</taxon>
        <taxon>Viridiplantae</taxon>
        <taxon>Streptophyta</taxon>
        <taxon>Embryophyta</taxon>
        <taxon>Tracheophyta</taxon>
        <taxon>Spermatophyta</taxon>
        <taxon>Magnoliopsida</taxon>
        <taxon>Amborellales</taxon>
        <taxon>Amborellaceae</taxon>
        <taxon>Amborella</taxon>
    </lineage>
</organism>
<dbReference type="FunFam" id="1.20.1280.290:FF:000002">
    <property type="entry name" value="Bidirectional sugar transporter SWEET"/>
    <property type="match status" value="1"/>
</dbReference>